<sequence>MFNGSAPPNGGGADANNNNNSSNPAANQGIVKLVLEALQRDGPKPVVSLDQHALLLETLLSDALPSTPVLHPAQRQKLFNAIADKVGPDATADAVRQALPKLKIKQEKNVADLIIELGVRSLPTVDTARAVFQRFGLTDANPPDERMVSEILAILLSVDPAIFDSDRVTNFSNLVRALATFKSQLSWPRVIRGLDELDGFNPSFHHGHMGGMADILLNAPMQGQAQVAAVSGLWGPWMHRLRQLQIFHGLLALGSDTFSFASLPGRRIFTAKQLADAPNGIQTAGKPLLNSAYNSLDLVETLIEISASDEQNVRSAVQEVLEQAIKACPELILLGLVQIPQPWNVIHAELTSQLLTMFMKPHNSSLFVFHRIMNTQREYLLNAFRNFYLENQLNLTRIVDVAQSLGIVDDLVEARPFAFALDVAALASRREAIDLDAWLQDNINRHGSDFIRAVLEFLDIKAKDDLAKPDPQADQSFVPLTVQNVASFLKALRSNGESMSAEEIDFFKGVRNVCLQLHPRLMNLAPGAEGQEPGLQVVTFSQDIHEEADSWYRQMYEGKNSIEDIVLLLQRTRASDNVRDHQIFACMVHTLFDEYRWFEMYYPAAELEMTAVVFGSLIQYQLIDYIPLGIAIRYVLDALRNPPDSNMFKFGLQALLRFQNRLPEWPQLCQALLSMPHLQQSYPSIIRLVKMALAGQLPGADVGMPGGQSLEDKKAPFPAIRADPLPQDADQRDPSEEVSDKVLFLVNNLSPTNLESKLGDAKRLITADTYRWFSNYLVLQRISIEPNNHGLYAQFLDGLDAKGLTTYILHETLAKCQMLLNSDKTVQSTQERNLLKNLGSWLGSLTLARDKPIRHRNIAFKELLIQGYDSNRLIVAIPFVCKIVEQCAKSNVFKPPNPWLMAVLRLMVELYQFAELKLNLKFEIEVLFKGLNVELKDVSPTTILRNRPSAELLLQQQQQQASGHLQHLSQQQQQQAAAQMQLQQQRQHQQQLSHQPATGIAQDLERLSLAGGYGAGAGGRMGPQSQKASAAATAVAAAGSGAQPGQSAAAAAAYTEALVSMLQSLPQYVVINPQLTMFSSNAALKRLIYVAIDRAIREIIAPVVERSVTIASISTRELVTKDFAMEGDEEKMRTSAHQMAQSLAGSLALVTCKEPLRLSMVANARTLLLNNGFTEQNVPEQALMVIMQENLDLACSVIEKAAMDKAVPEVDEGLTNAYSSRREHRTRGRGYYWDSAALAASQYAATLPDMLRLRPDGLVPAQLRVYDGFSRRLSPGVDGDRGTPASVHASSVSGPSEAGYPETAAAAAAAGAAGAGAVSAAALQEAGGQAGVPAGLLPMAAGGMLSAQQSLEKFSQGMAELERLLEAADQDVGLSELPQDHEIRHALRLIPVVAAQSSSRDETALAFSQKVVQLLFKIETKLGREVYVVLLDRLCEVSLKAAREVTAWLIYAEDERKFNVPVTVSLVRAGLVNIAELDVQLAKLILYDLRASVIDFSAQLALECLQEPASATRQQLTNTIEALQRAEQRGKATDASKRFLHDLESGLLKSKVDVGNTALREQLAYCFAEWARLFQHSPNPEKSFIDYVTQLQTQGILKGEVISSMFFRVCTEVSVDSYIKQKAVGGSPATGIFSPIDAFSRLIVLMIKYHADPAGANNEQAKVHYLTKILSIVVLVLAQSHEELGVHFQQKPFFRLFSSLLHDLHATESSLGPAYVQTLLAISNTLNTLQPSFFPSFTFSWMSLMSHRLFMPKLLEANQREGWGAFHRLFASLLRFMSPLLRNAELQDTSRQLYRGTLRILLILLHDFPEFLCDYHQSLCDLVPASCIQLRNLILSAFPRNLRLPDPFSSNLQIGSLPEMSQAPHIASDYVAVLNQVEGLRAALDAHFEQARGSDVSEQLKGLLKHATRGETGVSNGASKDDATSAGHAALLSEGGIDVGVINSIVLYVGVRSIDARRHGENAAGNEESGAAILRWLVAESEPEARFLVLTAAANQLRFPSSHTAYFSAALIRLFAESEAELVREQVVRVLLERLVIHRPHPWGLVVTFIELMKTQRHRIPRAPAEIQALLDHISATLAVSAGEDTHHQQPQHQQHAHLNGHSAYLPQHLMQQQQQQQQQQQA</sequence>
<dbReference type="InterPro" id="IPR038535">
    <property type="entry name" value="CNOT1_TTP_bind_sf"/>
</dbReference>
<evidence type="ECO:0000256" key="8">
    <source>
        <dbReference type="SAM" id="MobiDB-lite"/>
    </source>
</evidence>
<evidence type="ECO:0000259" key="10">
    <source>
        <dbReference type="Pfam" id="PF12842"/>
    </source>
</evidence>
<dbReference type="InterPro" id="IPR032194">
    <property type="entry name" value="CNOT1_HEAT"/>
</dbReference>
<reference evidence="15" key="1">
    <citation type="submission" date="2014-06" db="EMBL/GenBank/DDBJ databases">
        <authorList>
            <person name="Ju J."/>
            <person name="Zhang J."/>
        </authorList>
    </citation>
    <scope>NUCLEOTIDE SEQUENCE</scope>
    <source>
        <strain evidence="15">SscI8</strain>
    </source>
</reference>
<dbReference type="InterPro" id="IPR024557">
    <property type="entry name" value="CNOT1_dom_4"/>
</dbReference>
<dbReference type="InterPro" id="IPR007196">
    <property type="entry name" value="CCR4-Not_Not1_C"/>
</dbReference>
<comment type="function">
    <text evidence="6">Acts as a component of the CCR4-NOT core complex, which in the nucleus seems to be a general transcription factor, and in the cytoplasm the major mRNA deadenylase involved in mRNA turnover. The NOT protein subcomplex negatively regulates the basal and activated transcription of many genes. Preferentially affects TC-type TATA element-dependent transcription. Could directly or indirectly inhibit component(s) of the general transcription machinery.</text>
</comment>
<feature type="region of interest" description="Disordered" evidence="8">
    <location>
        <begin position="1"/>
        <end position="24"/>
    </location>
</feature>
<dbReference type="Pfam" id="PF16417">
    <property type="entry name" value="CNOT1_TTP_bind"/>
    <property type="match status" value="1"/>
</dbReference>
<evidence type="ECO:0000313" key="15">
    <source>
        <dbReference type="EMBL" id="CDU22470.1"/>
    </source>
</evidence>
<feature type="domain" description="CCR4-NOT transcription complex subunit 1 TTP binding" evidence="12">
    <location>
        <begin position="539"/>
        <end position="694"/>
    </location>
</feature>
<dbReference type="CDD" id="cd20710">
    <property type="entry name" value="NOT1_connector"/>
    <property type="match status" value="1"/>
</dbReference>
<feature type="compositionally biased region" description="Low complexity" evidence="8">
    <location>
        <begin position="977"/>
        <end position="995"/>
    </location>
</feature>
<keyword evidence="3" id="KW-0805">Transcription regulation</keyword>
<accession>A0A127Z8M3</accession>
<evidence type="ECO:0000256" key="2">
    <source>
        <dbReference type="ARBA" id="ARBA00022491"/>
    </source>
</evidence>
<feature type="domain" description="CCR4-NOT transcription complex subunit 1-like NOT1 connector" evidence="14">
    <location>
        <begin position="1360"/>
        <end position="1541"/>
    </location>
</feature>
<evidence type="ECO:0000256" key="6">
    <source>
        <dbReference type="ARBA" id="ARBA00059181"/>
    </source>
</evidence>
<gene>
    <name evidence="15" type="ORF">SPSC_01100</name>
</gene>
<dbReference type="Gene3D" id="1.25.40.800">
    <property type="match status" value="1"/>
</dbReference>
<dbReference type="GO" id="GO:0017148">
    <property type="term" value="P:negative regulation of translation"/>
    <property type="evidence" value="ECO:0007669"/>
    <property type="project" value="InterPro"/>
</dbReference>
<dbReference type="GO" id="GO:0030015">
    <property type="term" value="C:CCR4-NOT core complex"/>
    <property type="evidence" value="ECO:0007669"/>
    <property type="project" value="InterPro"/>
</dbReference>
<protein>
    <recommendedName>
        <fullName evidence="7">General negative regulator of transcription subunit 1</fullName>
    </recommendedName>
</protein>
<evidence type="ECO:0000256" key="1">
    <source>
        <dbReference type="ARBA" id="ARBA00004123"/>
    </source>
</evidence>
<dbReference type="PANTHER" id="PTHR13162:SF8">
    <property type="entry name" value="CCR4-NOT TRANSCRIPTION COMPLEX SUBUNIT 1"/>
    <property type="match status" value="1"/>
</dbReference>
<dbReference type="Pfam" id="PF25097">
    <property type="entry name" value="ARM_Cnot1"/>
    <property type="match status" value="1"/>
</dbReference>
<dbReference type="InterPro" id="IPR032191">
    <property type="entry name" value="CNOT1_CAF1_bind"/>
</dbReference>
<evidence type="ECO:0000256" key="7">
    <source>
        <dbReference type="ARBA" id="ARBA00074459"/>
    </source>
</evidence>
<keyword evidence="2" id="KW-0678">Repressor</keyword>
<dbReference type="EMBL" id="LK056656">
    <property type="protein sequence ID" value="CDU22470.1"/>
    <property type="molecule type" value="Genomic_DNA"/>
</dbReference>
<comment type="subcellular location">
    <subcellularLocation>
        <location evidence="1">Nucleus</location>
    </subcellularLocation>
</comment>
<dbReference type="GO" id="GO:0000932">
    <property type="term" value="C:P-body"/>
    <property type="evidence" value="ECO:0007669"/>
    <property type="project" value="TreeGrafter"/>
</dbReference>
<dbReference type="PANTHER" id="PTHR13162">
    <property type="entry name" value="CCR4-NOT TRANSCRIPTION COMPLEX"/>
    <property type="match status" value="1"/>
</dbReference>
<keyword evidence="4" id="KW-0804">Transcription</keyword>
<feature type="region of interest" description="Disordered" evidence="8">
    <location>
        <begin position="977"/>
        <end position="996"/>
    </location>
</feature>
<dbReference type="Gene3D" id="1.25.40.790">
    <property type="match status" value="1"/>
</dbReference>
<dbReference type="FunFam" id="1.25.40.180:FF:000012">
    <property type="entry name" value="Ccr4-Not transcription complex subunit"/>
    <property type="match status" value="1"/>
</dbReference>
<dbReference type="InterPro" id="IPR032193">
    <property type="entry name" value="CNOT1_TTP_bind"/>
</dbReference>
<evidence type="ECO:0000259" key="13">
    <source>
        <dbReference type="Pfam" id="PF16418"/>
    </source>
</evidence>
<name>A0A127Z8M3_9BASI</name>
<evidence type="ECO:0000259" key="11">
    <source>
        <dbReference type="Pfam" id="PF16415"/>
    </source>
</evidence>
<feature type="domain" description="CCR4-NOT transcription complex subunit 1 CAF1-binding" evidence="11">
    <location>
        <begin position="731"/>
        <end position="950"/>
    </location>
</feature>
<keyword evidence="5" id="KW-0539">Nucleus</keyword>
<feature type="region of interest" description="Disordered" evidence="8">
    <location>
        <begin position="1275"/>
        <end position="1299"/>
    </location>
</feature>
<organism evidence="15">
    <name type="scientific">Sporisorium scitamineum</name>
    <dbReference type="NCBI Taxonomy" id="49012"/>
    <lineage>
        <taxon>Eukaryota</taxon>
        <taxon>Fungi</taxon>
        <taxon>Dikarya</taxon>
        <taxon>Basidiomycota</taxon>
        <taxon>Ustilaginomycotina</taxon>
        <taxon>Ustilaginomycetes</taxon>
        <taxon>Ustilaginales</taxon>
        <taxon>Ustilaginaceae</taxon>
        <taxon>Sporisorium</taxon>
    </lineage>
</organism>
<evidence type="ECO:0000259" key="9">
    <source>
        <dbReference type="Pfam" id="PF04054"/>
    </source>
</evidence>
<dbReference type="Gene3D" id="1.25.40.180">
    <property type="match status" value="1"/>
</dbReference>
<evidence type="ECO:0000256" key="5">
    <source>
        <dbReference type="ARBA" id="ARBA00023242"/>
    </source>
</evidence>
<dbReference type="InterPro" id="IPR040398">
    <property type="entry name" value="Not1"/>
</dbReference>
<dbReference type="GO" id="GO:0005634">
    <property type="term" value="C:nucleus"/>
    <property type="evidence" value="ECO:0007669"/>
    <property type="project" value="UniProtKB-SubCell"/>
</dbReference>
<dbReference type="Pfam" id="PF04054">
    <property type="entry name" value="Not1"/>
    <property type="match status" value="1"/>
</dbReference>
<feature type="domain" description="CCR4-NOT transcription complex subunit 1" evidence="10">
    <location>
        <begin position="1083"/>
        <end position="1225"/>
    </location>
</feature>
<dbReference type="GO" id="GO:0000289">
    <property type="term" value="P:nuclear-transcribed mRNA poly(A) tail shortening"/>
    <property type="evidence" value="ECO:0007669"/>
    <property type="project" value="UniProtKB-ARBA"/>
</dbReference>
<dbReference type="Pfam" id="PF16418">
    <property type="entry name" value="CNOT1_HEAT"/>
    <property type="match status" value="1"/>
</dbReference>
<evidence type="ECO:0000259" key="12">
    <source>
        <dbReference type="Pfam" id="PF16417"/>
    </source>
</evidence>
<feature type="domain" description="CCR4-Not complex component Not1 C-terminal" evidence="9">
    <location>
        <begin position="1701"/>
        <end position="2061"/>
    </location>
</feature>
<dbReference type="Gene3D" id="1.25.40.840">
    <property type="entry name" value="CCR4-NOT transcription complex subunit 1 TTP binding domain"/>
    <property type="match status" value="1"/>
</dbReference>
<dbReference type="Pfam" id="PF12842">
    <property type="entry name" value="DUF3819"/>
    <property type="match status" value="1"/>
</dbReference>
<evidence type="ECO:0000256" key="3">
    <source>
        <dbReference type="ARBA" id="ARBA00023015"/>
    </source>
</evidence>
<evidence type="ECO:0000256" key="4">
    <source>
        <dbReference type="ARBA" id="ARBA00023163"/>
    </source>
</evidence>
<dbReference type="InterPro" id="IPR055454">
    <property type="entry name" value="CNOT1-like_NOT1_connector"/>
</dbReference>
<evidence type="ECO:0000259" key="14">
    <source>
        <dbReference type="Pfam" id="PF25097"/>
    </source>
</evidence>
<proteinExistence type="predicted"/>
<dbReference type="OrthoDB" id="1933107at2759"/>
<dbReference type="Pfam" id="PF16415">
    <property type="entry name" value="CNOT1_CAF1_bind"/>
    <property type="match status" value="1"/>
</dbReference>
<feature type="domain" description="CCR4-NOT transcription complex subunit 1 HEAT repeat" evidence="13">
    <location>
        <begin position="349"/>
        <end position="493"/>
    </location>
</feature>
<dbReference type="GO" id="GO:0060090">
    <property type="term" value="F:molecular adaptor activity"/>
    <property type="evidence" value="ECO:0007669"/>
    <property type="project" value="TreeGrafter"/>
</dbReference>